<keyword evidence="7" id="KW-1185">Reference proteome</keyword>
<evidence type="ECO:0000256" key="2">
    <source>
        <dbReference type="ARBA" id="ARBA00010139"/>
    </source>
</evidence>
<gene>
    <name evidence="6" type="ORF">APUU_80006A</name>
</gene>
<dbReference type="InterPro" id="IPR020946">
    <property type="entry name" value="Flavin_mOase-like"/>
</dbReference>
<accession>A0A7R7XZI3</accession>
<dbReference type="GO" id="GO:0050661">
    <property type="term" value="F:NADP binding"/>
    <property type="evidence" value="ECO:0007669"/>
    <property type="project" value="InterPro"/>
</dbReference>
<reference evidence="6" key="1">
    <citation type="submission" date="2021-01" db="EMBL/GenBank/DDBJ databases">
        <authorList>
            <consortium name="Aspergillus puulaauensis MK2 genome sequencing consortium"/>
            <person name="Kazuki M."/>
            <person name="Futagami T."/>
        </authorList>
    </citation>
    <scope>NUCLEOTIDE SEQUENCE</scope>
    <source>
        <strain evidence="6">MK2</strain>
    </source>
</reference>
<protein>
    <recommendedName>
        <fullName evidence="8">FAD/NAD(P)-binding domain-containing protein</fullName>
    </recommendedName>
</protein>
<evidence type="ECO:0000313" key="7">
    <source>
        <dbReference type="Proteomes" id="UP000654913"/>
    </source>
</evidence>
<dbReference type="GO" id="GO:0050660">
    <property type="term" value="F:flavin adenine dinucleotide binding"/>
    <property type="evidence" value="ECO:0007669"/>
    <property type="project" value="InterPro"/>
</dbReference>
<dbReference type="InterPro" id="IPR036188">
    <property type="entry name" value="FAD/NAD-bd_sf"/>
</dbReference>
<proteinExistence type="inferred from homology"/>
<dbReference type="Gene3D" id="3.50.50.60">
    <property type="entry name" value="FAD/NAD(P)-binding domain"/>
    <property type="match status" value="2"/>
</dbReference>
<organism evidence="6 7">
    <name type="scientific">Aspergillus puulaauensis</name>
    <dbReference type="NCBI Taxonomy" id="1220207"/>
    <lineage>
        <taxon>Eukaryota</taxon>
        <taxon>Fungi</taxon>
        <taxon>Dikarya</taxon>
        <taxon>Ascomycota</taxon>
        <taxon>Pezizomycotina</taxon>
        <taxon>Eurotiomycetes</taxon>
        <taxon>Eurotiomycetidae</taxon>
        <taxon>Eurotiales</taxon>
        <taxon>Aspergillaceae</taxon>
        <taxon>Aspergillus</taxon>
    </lineage>
</organism>
<keyword evidence="3" id="KW-0285">Flavoprotein</keyword>
<reference evidence="6" key="2">
    <citation type="submission" date="2021-02" db="EMBL/GenBank/DDBJ databases">
        <title>Aspergillus puulaauensis MK2 genome sequence.</title>
        <authorList>
            <person name="Futagami T."/>
            <person name="Mori K."/>
            <person name="Kadooka C."/>
            <person name="Tanaka T."/>
        </authorList>
    </citation>
    <scope>NUCLEOTIDE SEQUENCE</scope>
    <source>
        <strain evidence="6">MK2</strain>
    </source>
</reference>
<dbReference type="RefSeq" id="XP_041561889.1">
    <property type="nucleotide sequence ID" value="XM_041696239.1"/>
</dbReference>
<dbReference type="EMBL" id="AP024450">
    <property type="protein sequence ID" value="BCS29703.1"/>
    <property type="molecule type" value="Genomic_DNA"/>
</dbReference>
<evidence type="ECO:0000256" key="5">
    <source>
        <dbReference type="ARBA" id="ARBA00023002"/>
    </source>
</evidence>
<dbReference type="SUPFAM" id="SSF51905">
    <property type="entry name" value="FAD/NAD(P)-binding domain"/>
    <property type="match status" value="3"/>
</dbReference>
<dbReference type="OrthoDB" id="74360at2759"/>
<dbReference type="Proteomes" id="UP000654913">
    <property type="component" value="Chromosome 8"/>
</dbReference>
<evidence type="ECO:0008006" key="8">
    <source>
        <dbReference type="Google" id="ProtNLM"/>
    </source>
</evidence>
<dbReference type="AlphaFoldDB" id="A0A7R7XZI3"/>
<dbReference type="InterPro" id="IPR051209">
    <property type="entry name" value="FAD-bind_Monooxygenase_sf"/>
</dbReference>
<dbReference type="Pfam" id="PF00743">
    <property type="entry name" value="FMO-like"/>
    <property type="match status" value="1"/>
</dbReference>
<evidence type="ECO:0000313" key="6">
    <source>
        <dbReference type="EMBL" id="BCS29703.1"/>
    </source>
</evidence>
<dbReference type="InterPro" id="IPR000960">
    <property type="entry name" value="Flavin_mOase"/>
</dbReference>
<keyword evidence="4" id="KW-0274">FAD</keyword>
<name>A0A7R7XZI3_9EURO</name>
<evidence type="ECO:0000256" key="1">
    <source>
        <dbReference type="ARBA" id="ARBA00001974"/>
    </source>
</evidence>
<dbReference type="PANTHER" id="PTHR42877:SF6">
    <property type="entry name" value="MONOOXYGENASE, PUTATIVE (AFU_ORTHOLOGUE AFUA_3G15050)-RELATED"/>
    <property type="match status" value="1"/>
</dbReference>
<keyword evidence="5" id="KW-0560">Oxidoreductase</keyword>
<evidence type="ECO:0000256" key="4">
    <source>
        <dbReference type="ARBA" id="ARBA00022827"/>
    </source>
</evidence>
<comment type="cofactor">
    <cofactor evidence="1">
        <name>FAD</name>
        <dbReference type="ChEBI" id="CHEBI:57692"/>
    </cofactor>
</comment>
<evidence type="ECO:0000256" key="3">
    <source>
        <dbReference type="ARBA" id="ARBA00022630"/>
    </source>
</evidence>
<sequence>MMSSQLPTPPELVDLSGPPKFTIEDHAIDEFPALKVGVIGAGLSGITAGILLPIKVPGIQLTIFEKNADVGGTWLENIYPGVRCDVPAHVYQSTFDPNTQWSEEFAQGKEILEYWRSTARKHNTYQYIQFHRQVQQLVWGEEDAKWTLHLLDVQTGKELQEQFDFVISAVGHFNAWKLPEYPGIQDYRGHLRHSSHWDPNFNPKDKKVALIGNGASGVQLLPELQQVASHVDHYARNKTYIAPALAGKERSRLPVYFSEEQKSFFQDPETYLSFRKEVETSYFRRFESFFKDSALNKALRDDIEKSMARRLEKRPDLLDYLRPDFSPHCRRLTPGPGYLEALMEDNVSLVRQPIERFTETGIVTTDGVERSYDAIICATGANIDFSPPFPIIANRVNLQTAWRPGGHFGFPASYLGLAAPLFPNLLFLNGPQASGPSGTQLHTVETQTTYVANVLRKVSKQRIRTIRPSQAAVDDFTAYSEAFFPLTVMTEYCQSWANGGNPTGRIHGYWPGSASHVAQVRREPRWEDWEYTYRSPSGNRFAFFGNGWTKKELEEESDLTPYLKVPDQIDLRAYHENWFDI</sequence>
<dbReference type="PANTHER" id="PTHR42877">
    <property type="entry name" value="L-ORNITHINE N(5)-MONOOXYGENASE-RELATED"/>
    <property type="match status" value="1"/>
</dbReference>
<dbReference type="PRINTS" id="PR00370">
    <property type="entry name" value="FMOXYGENASE"/>
</dbReference>
<comment type="similarity">
    <text evidence="2">Belongs to the FAD-binding monooxygenase family.</text>
</comment>
<dbReference type="GeneID" id="64979700"/>
<dbReference type="GO" id="GO:0004499">
    <property type="term" value="F:N,N-dimethylaniline monooxygenase activity"/>
    <property type="evidence" value="ECO:0007669"/>
    <property type="project" value="InterPro"/>
</dbReference>
<dbReference type="KEGG" id="apuu:APUU_80006A"/>